<feature type="binding site" evidence="12">
    <location>
        <position position="186"/>
    </location>
    <ligand>
        <name>S-adenosyl-L-methionine</name>
        <dbReference type="ChEBI" id="CHEBI:59789"/>
    </ligand>
</feature>
<feature type="domain" description="tRNA (adenine(58)-N(1))-methyltransferase catalytic subunit TRM61 C-terminal" evidence="14">
    <location>
        <begin position="65"/>
        <end position="354"/>
    </location>
</feature>
<organism evidence="15 16">
    <name type="scientific">Pachysolen tannophilus NRRL Y-2460</name>
    <dbReference type="NCBI Taxonomy" id="669874"/>
    <lineage>
        <taxon>Eukaryota</taxon>
        <taxon>Fungi</taxon>
        <taxon>Dikarya</taxon>
        <taxon>Ascomycota</taxon>
        <taxon>Saccharomycotina</taxon>
        <taxon>Pichiomycetes</taxon>
        <taxon>Pachysolenaceae</taxon>
        <taxon>Pachysolen</taxon>
    </lineage>
</organism>
<reference evidence="16" key="1">
    <citation type="submission" date="2016-05" db="EMBL/GenBank/DDBJ databases">
        <title>Comparative genomics of biotechnologically important yeasts.</title>
        <authorList>
            <consortium name="DOE Joint Genome Institute"/>
            <person name="Riley R."/>
            <person name="Haridas S."/>
            <person name="Wolfe K.H."/>
            <person name="Lopes M.R."/>
            <person name="Hittinger C.T."/>
            <person name="Goker M."/>
            <person name="Salamov A."/>
            <person name="Wisecaver J."/>
            <person name="Long T.M."/>
            <person name="Aerts A.L."/>
            <person name="Barry K."/>
            <person name="Choi C."/>
            <person name="Clum A."/>
            <person name="Coughlan A.Y."/>
            <person name="Deshpande S."/>
            <person name="Douglass A.P."/>
            <person name="Hanson S.J."/>
            <person name="Klenk H.-P."/>
            <person name="Labutti K."/>
            <person name="Lapidus A."/>
            <person name="Lindquist E."/>
            <person name="Lipzen A."/>
            <person name="Meier-Kolthoff J.P."/>
            <person name="Ohm R.A."/>
            <person name="Otillar R.P."/>
            <person name="Pangilinan J."/>
            <person name="Peng Y."/>
            <person name="Rokas A."/>
            <person name="Rosa C.A."/>
            <person name="Scheuner C."/>
            <person name="Sibirny A.A."/>
            <person name="Slot J.C."/>
            <person name="Stielow J.B."/>
            <person name="Sun H."/>
            <person name="Kurtzman C.P."/>
            <person name="Blackwell M."/>
            <person name="Grigoriev I.V."/>
            <person name="Jeffries T.W."/>
        </authorList>
    </citation>
    <scope>NUCLEOTIDE SEQUENCE [LARGE SCALE GENOMIC DNA]</scope>
    <source>
        <strain evidence="16">NRRL Y-2460</strain>
    </source>
</reference>
<evidence type="ECO:0000256" key="6">
    <source>
        <dbReference type="ARBA" id="ARBA00022691"/>
    </source>
</evidence>
<feature type="region of interest" description="Disordered" evidence="13">
    <location>
        <begin position="275"/>
        <end position="300"/>
    </location>
</feature>
<proteinExistence type="inferred from homology"/>
<dbReference type="Gene3D" id="3.10.330.20">
    <property type="match status" value="1"/>
</dbReference>
<keyword evidence="7 11" id="KW-0819">tRNA processing</keyword>
<evidence type="ECO:0000256" key="4">
    <source>
        <dbReference type="ARBA" id="ARBA00022603"/>
    </source>
</evidence>
<evidence type="ECO:0000256" key="11">
    <source>
        <dbReference type="PIRNR" id="PIRNR017269"/>
    </source>
</evidence>
<dbReference type="InterPro" id="IPR014816">
    <property type="entry name" value="tRNA_MeTrfase_Gcd14"/>
</dbReference>
<dbReference type="FunFam" id="3.10.330.20:FF:000002">
    <property type="entry name" value="tRNA (adenine(58)-N(1))-methyltransferase catalytic subunit TRMT61A"/>
    <property type="match status" value="1"/>
</dbReference>
<comment type="subcellular location">
    <subcellularLocation>
        <location evidence="1 11">Nucleus</location>
    </subcellularLocation>
</comment>
<keyword evidence="8 11" id="KW-0539">Nucleus</keyword>
<dbReference type="SUPFAM" id="SSF53335">
    <property type="entry name" value="S-adenosyl-L-methionine-dependent methyltransferases"/>
    <property type="match status" value="1"/>
</dbReference>
<dbReference type="Proteomes" id="UP000094236">
    <property type="component" value="Unassembled WGS sequence"/>
</dbReference>
<dbReference type="Gene3D" id="3.40.50.150">
    <property type="entry name" value="Vaccinia Virus protein VP39"/>
    <property type="match status" value="1"/>
</dbReference>
<dbReference type="GO" id="GO:0005634">
    <property type="term" value="C:nucleus"/>
    <property type="evidence" value="ECO:0007669"/>
    <property type="project" value="UniProtKB-SubCell"/>
</dbReference>
<gene>
    <name evidence="15" type="ORF">PACTADRAFT_2693</name>
</gene>
<comment type="function">
    <text evidence="9 11">Catalytic subunit of tRNA (adenine-N(1)-)-methyltransferase, which catalyzes the formation of N(1)-methyladenine at position 58 (m1A58) in initiator methionyl-tRNA.</text>
</comment>
<keyword evidence="4 11" id="KW-0489">Methyltransferase</keyword>
<evidence type="ECO:0000259" key="14">
    <source>
        <dbReference type="Pfam" id="PF08704"/>
    </source>
</evidence>
<dbReference type="PROSITE" id="PS51620">
    <property type="entry name" value="SAM_TRM61"/>
    <property type="match status" value="1"/>
</dbReference>
<protein>
    <recommendedName>
        <fullName evidence="3 11">tRNA (adenine(58)-N(1))-methyltransferase catalytic subunit TRM61</fullName>
        <ecNumber evidence="2 11">2.1.1.220</ecNumber>
    </recommendedName>
</protein>
<dbReference type="Pfam" id="PF08704">
    <property type="entry name" value="GCD14"/>
    <property type="match status" value="1"/>
</dbReference>
<dbReference type="GO" id="GO:0160107">
    <property type="term" value="F:tRNA (adenine(58)-N1)-methyltransferase activity"/>
    <property type="evidence" value="ECO:0007669"/>
    <property type="project" value="UniProtKB-EC"/>
</dbReference>
<dbReference type="InterPro" id="IPR029063">
    <property type="entry name" value="SAM-dependent_MTases_sf"/>
</dbReference>
<evidence type="ECO:0000256" key="5">
    <source>
        <dbReference type="ARBA" id="ARBA00022679"/>
    </source>
</evidence>
<evidence type="ECO:0000313" key="15">
    <source>
        <dbReference type="EMBL" id="ODV96400.1"/>
    </source>
</evidence>
<evidence type="ECO:0000256" key="13">
    <source>
        <dbReference type="SAM" id="MobiDB-lite"/>
    </source>
</evidence>
<feature type="compositionally biased region" description="Basic and acidic residues" evidence="13">
    <location>
        <begin position="287"/>
        <end position="300"/>
    </location>
</feature>
<dbReference type="GO" id="GO:0030488">
    <property type="term" value="P:tRNA methylation"/>
    <property type="evidence" value="ECO:0007669"/>
    <property type="project" value="EnsemblFungi"/>
</dbReference>
<dbReference type="PIRSF" id="PIRSF017269">
    <property type="entry name" value="GCD14"/>
    <property type="match status" value="1"/>
</dbReference>
<dbReference type="STRING" id="669874.A0A1E4TXC3"/>
<dbReference type="OrthoDB" id="1925287at2759"/>
<dbReference type="EC" id="2.1.1.220" evidence="2 11"/>
<sequence length="367" mass="41713">MSAFLEYKEVIGEGDFVLAFIGRDNIKPIIVKKDDILNTRYGAFAHNSMIGEKYGSQITSLKGYGFIHLLHPTPELWTLSLPHRTQIVYTPDSSYIIQRLNITAGSRVIEAGTGSGSFTHSFARTLSKTGQLFTYEFHESRYQQAKAEFELHSLTNVIATCRDVCKKGFVIDGYESGCDADSIFLDLPSPWEAIAHLPQVISKSKRVGICCFSPCIEQVIKTAEALKNHGWSNIEMVEIAGRKWEARKEMIRDVSDVIGRLKDIKRRKEEGIEIRDKLQNQNQNQKVGEKRGNEDSNEKEQFVKKTRIEREEKGFNPFGKGLRIKEGDEAYNWKDISEPETEVKSHTSYLTFAFKNAPTKPIVNHQS</sequence>
<dbReference type="AlphaFoldDB" id="A0A1E4TXC3"/>
<comment type="similarity">
    <text evidence="11">Belongs to the class I-like SAM-binding methyltransferase superfamily. TRM61 family.</text>
</comment>
<dbReference type="InterPro" id="IPR049470">
    <property type="entry name" value="TRM61_C"/>
</dbReference>
<evidence type="ECO:0000313" key="16">
    <source>
        <dbReference type="Proteomes" id="UP000094236"/>
    </source>
</evidence>
<keyword evidence="6 11" id="KW-0949">S-adenosyl-L-methionine</keyword>
<evidence type="ECO:0000256" key="3">
    <source>
        <dbReference type="ARBA" id="ARBA00015963"/>
    </source>
</evidence>
<keyword evidence="16" id="KW-1185">Reference proteome</keyword>
<evidence type="ECO:0000256" key="12">
    <source>
        <dbReference type="PIRSR" id="PIRSR017269-1"/>
    </source>
</evidence>
<dbReference type="EMBL" id="KV454013">
    <property type="protein sequence ID" value="ODV96400.1"/>
    <property type="molecule type" value="Genomic_DNA"/>
</dbReference>
<evidence type="ECO:0000256" key="9">
    <source>
        <dbReference type="ARBA" id="ARBA00054081"/>
    </source>
</evidence>
<name>A0A1E4TXC3_PACTA</name>
<feature type="binding site" evidence="12">
    <location>
        <position position="136"/>
    </location>
    <ligand>
        <name>S-adenosyl-L-methionine</name>
        <dbReference type="ChEBI" id="CHEBI:59789"/>
    </ligand>
</feature>
<evidence type="ECO:0000256" key="10">
    <source>
        <dbReference type="ARBA" id="ARBA00063447"/>
    </source>
</evidence>
<comment type="subunit">
    <text evidence="10">Heterotetramer; composed of two copies of TRM6 and two copies of TRM61.</text>
</comment>
<evidence type="ECO:0000256" key="1">
    <source>
        <dbReference type="ARBA" id="ARBA00004123"/>
    </source>
</evidence>
<evidence type="ECO:0000256" key="2">
    <source>
        <dbReference type="ARBA" id="ARBA00012796"/>
    </source>
</evidence>
<comment type="catalytic activity">
    <reaction evidence="11">
        <text>adenosine(58) in tRNA + S-adenosyl-L-methionine = N(1)-methyladenosine(58) in tRNA + S-adenosyl-L-homocysteine + H(+)</text>
        <dbReference type="Rhea" id="RHEA:43152"/>
        <dbReference type="Rhea" id="RHEA-COMP:10365"/>
        <dbReference type="Rhea" id="RHEA-COMP:10366"/>
        <dbReference type="ChEBI" id="CHEBI:15378"/>
        <dbReference type="ChEBI" id="CHEBI:57856"/>
        <dbReference type="ChEBI" id="CHEBI:59789"/>
        <dbReference type="ChEBI" id="CHEBI:74411"/>
        <dbReference type="ChEBI" id="CHEBI:74491"/>
        <dbReference type="EC" id="2.1.1.220"/>
    </reaction>
</comment>
<accession>A0A1E4TXC3</accession>
<dbReference type="GO" id="GO:0031515">
    <property type="term" value="C:tRNA (m1A) methyltransferase complex"/>
    <property type="evidence" value="ECO:0007669"/>
    <property type="project" value="UniProtKB-UniRule"/>
</dbReference>
<evidence type="ECO:0000256" key="7">
    <source>
        <dbReference type="ARBA" id="ARBA00022694"/>
    </source>
</evidence>
<keyword evidence="5 11" id="KW-0808">Transferase</keyword>
<dbReference type="PANTHER" id="PTHR12133">
    <property type="entry name" value="TRNA (ADENINE(58)-N(1))-METHYLTRANSFERASE"/>
    <property type="match status" value="1"/>
</dbReference>
<dbReference type="PANTHER" id="PTHR12133:SF2">
    <property type="entry name" value="TRNA (ADENINE(58)-N(1))-METHYLTRANSFERASE CATALYTIC SUBUNIT TRMT61A"/>
    <property type="match status" value="1"/>
</dbReference>
<evidence type="ECO:0000256" key="8">
    <source>
        <dbReference type="ARBA" id="ARBA00023242"/>
    </source>
</evidence>